<name>A0ABM9P094_9FLAO</name>
<dbReference type="SUPFAM" id="SSF48498">
    <property type="entry name" value="Tetracyclin repressor-like, C-terminal domain"/>
    <property type="match status" value="1"/>
</dbReference>
<sequence length="187" mass="21148">MPKTETFDKDLVVQQVTEVFHTKSYTLTSMQDLVDATGLNRSSIYNSFGSKLDLYMMCLKDYQSKSMDHIQGIISSNSCHINTIERIFYSNAECKNGCLINNCVSEMANQEDSINTFLKNNDNGMIDLFKDIVEKGQKEGSINNKKNAYDYAIYLVTALKGFNLSTILMDNKKDTQSIVKTILSVLE</sequence>
<reference evidence="6 7" key="1">
    <citation type="submission" date="2024-05" db="EMBL/GenBank/DDBJ databases">
        <authorList>
            <person name="Duchaud E."/>
        </authorList>
    </citation>
    <scope>NUCLEOTIDE SEQUENCE [LARGE SCALE GENOMIC DNA]</scope>
    <source>
        <strain evidence="6">Ena-SAMPLE-TAB-13-05-2024-13:56:06:370-140302</strain>
    </source>
</reference>
<evidence type="ECO:0000256" key="1">
    <source>
        <dbReference type="ARBA" id="ARBA00023015"/>
    </source>
</evidence>
<evidence type="ECO:0000256" key="3">
    <source>
        <dbReference type="ARBA" id="ARBA00023163"/>
    </source>
</evidence>
<dbReference type="SUPFAM" id="SSF46689">
    <property type="entry name" value="Homeodomain-like"/>
    <property type="match status" value="1"/>
</dbReference>
<dbReference type="Gene3D" id="1.10.10.60">
    <property type="entry name" value="Homeodomain-like"/>
    <property type="match status" value="1"/>
</dbReference>
<accession>A0ABM9P094</accession>
<evidence type="ECO:0000259" key="5">
    <source>
        <dbReference type="PROSITE" id="PS50977"/>
    </source>
</evidence>
<evidence type="ECO:0000313" key="7">
    <source>
        <dbReference type="Proteomes" id="UP001497416"/>
    </source>
</evidence>
<dbReference type="Pfam" id="PF00440">
    <property type="entry name" value="TetR_N"/>
    <property type="match status" value="1"/>
</dbReference>
<evidence type="ECO:0000256" key="2">
    <source>
        <dbReference type="ARBA" id="ARBA00023125"/>
    </source>
</evidence>
<dbReference type="Gene3D" id="1.10.357.10">
    <property type="entry name" value="Tetracycline Repressor, domain 2"/>
    <property type="match status" value="1"/>
</dbReference>
<dbReference type="Pfam" id="PF16925">
    <property type="entry name" value="TetR_C_13"/>
    <property type="match status" value="1"/>
</dbReference>
<dbReference type="PANTHER" id="PTHR47506">
    <property type="entry name" value="TRANSCRIPTIONAL REGULATORY PROTEIN"/>
    <property type="match status" value="1"/>
</dbReference>
<proteinExistence type="predicted"/>
<keyword evidence="1" id="KW-0805">Transcription regulation</keyword>
<protein>
    <submittedName>
        <fullName evidence="6">Transcriptional regulator, TetR family</fullName>
    </submittedName>
</protein>
<dbReference type="InterPro" id="IPR036271">
    <property type="entry name" value="Tet_transcr_reg_TetR-rel_C_sf"/>
</dbReference>
<dbReference type="InterPro" id="IPR011075">
    <property type="entry name" value="TetR_C"/>
</dbReference>
<gene>
    <name evidence="6" type="ORF">T190607A01A_20462</name>
</gene>
<feature type="domain" description="HTH tetR-type" evidence="5">
    <location>
        <begin position="6"/>
        <end position="66"/>
    </location>
</feature>
<dbReference type="InterPro" id="IPR001647">
    <property type="entry name" value="HTH_TetR"/>
</dbReference>
<dbReference type="Proteomes" id="UP001497416">
    <property type="component" value="Unassembled WGS sequence"/>
</dbReference>
<keyword evidence="3" id="KW-0804">Transcription</keyword>
<comment type="caution">
    <text evidence="6">The sequence shown here is derived from an EMBL/GenBank/DDBJ whole genome shotgun (WGS) entry which is preliminary data.</text>
</comment>
<organism evidence="6 7">
    <name type="scientific">Tenacibaculum platacis</name>
    <dbReference type="NCBI Taxonomy" id="3137852"/>
    <lineage>
        <taxon>Bacteria</taxon>
        <taxon>Pseudomonadati</taxon>
        <taxon>Bacteroidota</taxon>
        <taxon>Flavobacteriia</taxon>
        <taxon>Flavobacteriales</taxon>
        <taxon>Flavobacteriaceae</taxon>
        <taxon>Tenacibaculum</taxon>
    </lineage>
</organism>
<dbReference type="InterPro" id="IPR009057">
    <property type="entry name" value="Homeodomain-like_sf"/>
</dbReference>
<keyword evidence="2 4" id="KW-0238">DNA-binding</keyword>
<dbReference type="RefSeq" id="WP_348711961.1">
    <property type="nucleotide sequence ID" value="NZ_CAXIXW010000016.1"/>
</dbReference>
<evidence type="ECO:0000256" key="4">
    <source>
        <dbReference type="PROSITE-ProRule" id="PRU00335"/>
    </source>
</evidence>
<keyword evidence="7" id="KW-1185">Reference proteome</keyword>
<dbReference type="PANTHER" id="PTHR47506:SF1">
    <property type="entry name" value="HTH-TYPE TRANSCRIPTIONAL REGULATOR YJDC"/>
    <property type="match status" value="1"/>
</dbReference>
<evidence type="ECO:0000313" key="6">
    <source>
        <dbReference type="EMBL" id="CAL2085375.1"/>
    </source>
</evidence>
<dbReference type="PROSITE" id="PS50977">
    <property type="entry name" value="HTH_TETR_2"/>
    <property type="match status" value="1"/>
</dbReference>
<dbReference type="EMBL" id="CAXIXY010000004">
    <property type="protein sequence ID" value="CAL2085375.1"/>
    <property type="molecule type" value="Genomic_DNA"/>
</dbReference>
<feature type="DNA-binding region" description="H-T-H motif" evidence="4">
    <location>
        <begin position="29"/>
        <end position="48"/>
    </location>
</feature>